<keyword evidence="2" id="KW-1185">Reference proteome</keyword>
<sequence length="242" mass="25991">MSSHITTDLLMLGYTGTPNLVAEVLGANPTATTFVLDCETPKNKKSWAEDECWMTQYTVVVGPWAEKTPAPGAVTTGIYRESQVDDDEEWGFSFSMECQMDQTMPKVCTTTNLASFSDERERTPTATYTKHGGTTFDGFFYYGYGYFDWTPVTVTAGQKYLLAAKTAASTEATATGDVSGTAKVVVATTAQAGTTRTSSVDEDLVTVTGEATTTQTSSSGACTRRVLSFWVAVGLATCMALF</sequence>
<reference evidence="1" key="2">
    <citation type="submission" date="2020-02" db="EMBL/GenBank/DDBJ databases">
        <title>Identification and distribution of gene clusters putatively required for synthesis of sphingolipid metabolism inhibitors in phylogenetically diverse species of the filamentous fungus Fusarium.</title>
        <authorList>
            <person name="Kim H.-S."/>
            <person name="Busman M."/>
            <person name="Brown D.W."/>
            <person name="Divon H."/>
            <person name="Uhlig S."/>
            <person name="Proctor R.H."/>
        </authorList>
    </citation>
    <scope>NUCLEOTIDE SEQUENCE</scope>
    <source>
        <strain evidence="1">NRRL 25174</strain>
    </source>
</reference>
<reference evidence="1" key="1">
    <citation type="journal article" date="2017" name="Mycologia">
        <title>Fusarium algeriense, sp. nov., a novel toxigenic crown rot pathogen of durum wheat from Algeria is nested in the Fusarium burgessii species complex.</title>
        <authorList>
            <person name="Laraba I."/>
            <person name="Keddad A."/>
            <person name="Boureghda H."/>
            <person name="Abdallah N."/>
            <person name="Vaughan M.M."/>
            <person name="Proctor R.H."/>
            <person name="Busman M."/>
            <person name="O'Donnell K."/>
        </authorList>
    </citation>
    <scope>NUCLEOTIDE SEQUENCE</scope>
    <source>
        <strain evidence="1">NRRL 25174</strain>
    </source>
</reference>
<accession>A0A9P5DPS2</accession>
<dbReference type="AlphaFoldDB" id="A0A9P5DPS2"/>
<dbReference type="EMBL" id="PVQB02000874">
    <property type="protein sequence ID" value="KAF4333311.1"/>
    <property type="molecule type" value="Genomic_DNA"/>
</dbReference>
<evidence type="ECO:0000313" key="2">
    <source>
        <dbReference type="Proteomes" id="UP000730481"/>
    </source>
</evidence>
<comment type="caution">
    <text evidence="1">The sequence shown here is derived from an EMBL/GenBank/DDBJ whole genome shotgun (WGS) entry which is preliminary data.</text>
</comment>
<protein>
    <submittedName>
        <fullName evidence="1">Uncharacterized protein</fullName>
    </submittedName>
</protein>
<dbReference type="OrthoDB" id="5006522at2759"/>
<proteinExistence type="predicted"/>
<gene>
    <name evidence="1" type="ORF">FBEOM_12897</name>
</gene>
<evidence type="ECO:0000313" key="1">
    <source>
        <dbReference type="EMBL" id="KAF4333311.1"/>
    </source>
</evidence>
<name>A0A9P5DPS2_9HYPO</name>
<organism evidence="1 2">
    <name type="scientific">Fusarium beomiforme</name>
    <dbReference type="NCBI Taxonomy" id="44412"/>
    <lineage>
        <taxon>Eukaryota</taxon>
        <taxon>Fungi</taxon>
        <taxon>Dikarya</taxon>
        <taxon>Ascomycota</taxon>
        <taxon>Pezizomycotina</taxon>
        <taxon>Sordariomycetes</taxon>
        <taxon>Hypocreomycetidae</taxon>
        <taxon>Hypocreales</taxon>
        <taxon>Nectriaceae</taxon>
        <taxon>Fusarium</taxon>
        <taxon>Fusarium burgessii species complex</taxon>
    </lineage>
</organism>
<dbReference type="Proteomes" id="UP000730481">
    <property type="component" value="Unassembled WGS sequence"/>
</dbReference>